<dbReference type="OrthoDB" id="245563at2759"/>
<keyword evidence="4" id="KW-0472">Membrane</keyword>
<evidence type="ECO:0000256" key="3">
    <source>
        <dbReference type="SAM" id="MobiDB-lite"/>
    </source>
</evidence>
<evidence type="ECO:0000256" key="2">
    <source>
        <dbReference type="PROSITE-ProRule" id="PRU00339"/>
    </source>
</evidence>
<dbReference type="SUPFAM" id="SSF48452">
    <property type="entry name" value="TPR-like"/>
    <property type="match status" value="1"/>
</dbReference>
<keyword evidence="4" id="KW-1133">Transmembrane helix</keyword>
<protein>
    <submittedName>
        <fullName evidence="6">Aspartyl/glutamyl-tRNA amidotransferase subunit A</fullName>
    </submittedName>
</protein>
<feature type="repeat" description="TPR" evidence="2">
    <location>
        <begin position="484"/>
        <end position="517"/>
    </location>
</feature>
<dbReference type="STRING" id="105231.A0A1Y1HSS6"/>
<feature type="region of interest" description="Disordered" evidence="3">
    <location>
        <begin position="379"/>
        <end position="398"/>
    </location>
</feature>
<feature type="region of interest" description="Disordered" evidence="3">
    <location>
        <begin position="472"/>
        <end position="491"/>
    </location>
</feature>
<keyword evidence="2" id="KW-0802">TPR repeat</keyword>
<reference evidence="6 7" key="1">
    <citation type="journal article" date="2014" name="Nat. Commun.">
        <title>Klebsormidium flaccidum genome reveals primary factors for plant terrestrial adaptation.</title>
        <authorList>
            <person name="Hori K."/>
            <person name="Maruyama F."/>
            <person name="Fujisawa T."/>
            <person name="Togashi T."/>
            <person name="Yamamoto N."/>
            <person name="Seo M."/>
            <person name="Sato S."/>
            <person name="Yamada T."/>
            <person name="Mori H."/>
            <person name="Tajima N."/>
            <person name="Moriyama T."/>
            <person name="Ikeuchi M."/>
            <person name="Watanabe M."/>
            <person name="Wada H."/>
            <person name="Kobayashi K."/>
            <person name="Saito M."/>
            <person name="Masuda T."/>
            <person name="Sasaki-Sekimoto Y."/>
            <person name="Mashiguchi K."/>
            <person name="Awai K."/>
            <person name="Shimojima M."/>
            <person name="Masuda S."/>
            <person name="Iwai M."/>
            <person name="Nobusawa T."/>
            <person name="Narise T."/>
            <person name="Kondo S."/>
            <person name="Saito H."/>
            <person name="Sato R."/>
            <person name="Murakawa M."/>
            <person name="Ihara Y."/>
            <person name="Oshima-Yamada Y."/>
            <person name="Ohtaka K."/>
            <person name="Satoh M."/>
            <person name="Sonobe K."/>
            <person name="Ishii M."/>
            <person name="Ohtani R."/>
            <person name="Kanamori-Sato M."/>
            <person name="Honoki R."/>
            <person name="Miyazaki D."/>
            <person name="Mochizuki H."/>
            <person name="Umetsu J."/>
            <person name="Higashi K."/>
            <person name="Shibata D."/>
            <person name="Kamiya Y."/>
            <person name="Sato N."/>
            <person name="Nakamura Y."/>
            <person name="Tabata S."/>
            <person name="Ida S."/>
            <person name="Kurokawa K."/>
            <person name="Ohta H."/>
        </authorList>
    </citation>
    <scope>NUCLEOTIDE SEQUENCE [LARGE SCALE GENOMIC DNA]</scope>
    <source>
        <strain evidence="6 7">NIES-2285</strain>
    </source>
</reference>
<dbReference type="InterPro" id="IPR011990">
    <property type="entry name" value="TPR-like_helical_dom_sf"/>
</dbReference>
<feature type="compositionally biased region" description="Pro residues" evidence="3">
    <location>
        <begin position="381"/>
        <end position="391"/>
    </location>
</feature>
<keyword evidence="6" id="KW-0808">Transferase</keyword>
<keyword evidence="4" id="KW-0812">Transmembrane</keyword>
<name>A0A1Y1HSS6_KLENI</name>
<evidence type="ECO:0000256" key="4">
    <source>
        <dbReference type="SAM" id="Phobius"/>
    </source>
</evidence>
<dbReference type="InterPro" id="IPR023631">
    <property type="entry name" value="Amidase_dom"/>
</dbReference>
<gene>
    <name evidence="6" type="ORF">KFL_000450070</name>
</gene>
<evidence type="ECO:0000256" key="1">
    <source>
        <dbReference type="ARBA" id="ARBA00009199"/>
    </source>
</evidence>
<dbReference type="SMART" id="SM00028">
    <property type="entry name" value="TPR"/>
    <property type="match status" value="3"/>
</dbReference>
<dbReference type="PANTHER" id="PTHR46310:SF7">
    <property type="entry name" value="AMIDASE 1"/>
    <property type="match status" value="1"/>
</dbReference>
<dbReference type="GO" id="GO:0016740">
    <property type="term" value="F:transferase activity"/>
    <property type="evidence" value="ECO:0007669"/>
    <property type="project" value="UniProtKB-KW"/>
</dbReference>
<dbReference type="PROSITE" id="PS50005">
    <property type="entry name" value="TPR"/>
    <property type="match status" value="2"/>
</dbReference>
<evidence type="ECO:0000313" key="7">
    <source>
        <dbReference type="Proteomes" id="UP000054558"/>
    </source>
</evidence>
<evidence type="ECO:0000259" key="5">
    <source>
        <dbReference type="Pfam" id="PF01425"/>
    </source>
</evidence>
<feature type="domain" description="Amidase" evidence="5">
    <location>
        <begin position="61"/>
        <end position="220"/>
    </location>
</feature>
<keyword evidence="7" id="KW-1185">Reference proteome</keyword>
<evidence type="ECO:0000313" key="6">
    <source>
        <dbReference type="EMBL" id="GAQ80051.1"/>
    </source>
</evidence>
<dbReference type="SUPFAM" id="SSF75304">
    <property type="entry name" value="Amidase signature (AS) enzymes"/>
    <property type="match status" value="1"/>
</dbReference>
<dbReference type="PROSITE" id="PS00571">
    <property type="entry name" value="AMIDASES"/>
    <property type="match status" value="1"/>
</dbReference>
<sequence length="602" mass="64084">MGSPGGSTVPLLSAIIVSLGLLGFYLKSKKKKEPEERQLNAFIEEFEVQPSPNPLPPLAPLPLSGLRFAAKDIFDVEGHVTGFGNPTWRATHEEAKSTAHVVTALLRNGATLVGKTHMDELAFSINGENKHYGTPLNSAAPDRVPGGSSSGSAAAVAAGVVDFAIGTDTAGSLRIPAAYNGVYSFRPSHGSVSAAGVVPMSPSLDAVGWFARDASLLRLVGAMLLPTPQTPPKRAQRVIFAEDLFGLSTAPREPVIAAVTGTLAKLNASARVERTRIGEFFASKVPSLREFARDGKDGMTGEEAVAGIREAMRGLQGWEFKQAHGEWVTSAKPDMAPDVASRVNAALGANEETAKKAAQVRRELRAALDALLTNDTVLILPPSPGAPPKRNSPPKSLDDLRNRAMQLVAIASLGGFPQVTIPMGTENGKEDGNPLAFSVLSGHGTDAMLLDTAVELSRGVTKVAEMYWKRGGREAGPRGAEHRAEEAKTKGNEALKAKRYVEAVKHYNEAIRLDRSNATYFSNKALALMQLGRNGDAEAACTEALNLDPKNVKALLRRGFTREQIGAYDQALQDFEHALVLEPANVQAKNAIGRMRDLGMTS</sequence>
<feature type="transmembrane region" description="Helical" evidence="4">
    <location>
        <begin position="6"/>
        <end position="26"/>
    </location>
</feature>
<accession>A0A1Y1HSS6</accession>
<proteinExistence type="inferred from homology"/>
<dbReference type="Proteomes" id="UP000054558">
    <property type="component" value="Unassembled WGS sequence"/>
</dbReference>
<organism evidence="6 7">
    <name type="scientific">Klebsormidium nitens</name>
    <name type="common">Green alga</name>
    <name type="synonym">Ulothrix nitens</name>
    <dbReference type="NCBI Taxonomy" id="105231"/>
    <lineage>
        <taxon>Eukaryota</taxon>
        <taxon>Viridiplantae</taxon>
        <taxon>Streptophyta</taxon>
        <taxon>Klebsormidiophyceae</taxon>
        <taxon>Klebsormidiales</taxon>
        <taxon>Klebsormidiaceae</taxon>
        <taxon>Klebsormidium</taxon>
    </lineage>
</organism>
<comment type="similarity">
    <text evidence="1">Belongs to the amidase family.</text>
</comment>
<dbReference type="EMBL" id="DF236994">
    <property type="protein sequence ID" value="GAQ80051.1"/>
    <property type="molecule type" value="Genomic_DNA"/>
</dbReference>
<dbReference type="InterPro" id="IPR020556">
    <property type="entry name" value="Amidase_CS"/>
</dbReference>
<feature type="repeat" description="TPR" evidence="2">
    <location>
        <begin position="552"/>
        <end position="585"/>
    </location>
</feature>
<dbReference type="PANTHER" id="PTHR46310">
    <property type="entry name" value="AMIDASE 1"/>
    <property type="match status" value="1"/>
</dbReference>
<dbReference type="OMA" id="WGLRTTH"/>
<dbReference type="InterPro" id="IPR019734">
    <property type="entry name" value="TPR_rpt"/>
</dbReference>
<dbReference type="Pfam" id="PF13414">
    <property type="entry name" value="TPR_11"/>
    <property type="match status" value="1"/>
</dbReference>
<dbReference type="InterPro" id="IPR036928">
    <property type="entry name" value="AS_sf"/>
</dbReference>
<dbReference type="Gene3D" id="1.25.40.10">
    <property type="entry name" value="Tetratricopeptide repeat domain"/>
    <property type="match status" value="1"/>
</dbReference>
<dbReference type="Pfam" id="PF01425">
    <property type="entry name" value="Amidase"/>
    <property type="match status" value="1"/>
</dbReference>
<dbReference type="Gene3D" id="3.90.1300.10">
    <property type="entry name" value="Amidase signature (AS) domain"/>
    <property type="match status" value="1"/>
</dbReference>
<dbReference type="AlphaFoldDB" id="A0A1Y1HSS6"/>